<protein>
    <submittedName>
        <fullName evidence="1">Glycine cleavage system protein T</fullName>
    </submittedName>
</protein>
<name>A0A191UIJ6_9BURK</name>
<dbReference type="Proteomes" id="UP000078463">
    <property type="component" value="Chromosome"/>
</dbReference>
<keyword evidence="2" id="KW-1185">Reference proteome</keyword>
<organism evidence="1 2">
    <name type="scientific">Polynucleobacter wuianus</name>
    <dbReference type="NCBI Taxonomy" id="1743168"/>
    <lineage>
        <taxon>Bacteria</taxon>
        <taxon>Pseudomonadati</taxon>
        <taxon>Pseudomonadota</taxon>
        <taxon>Betaproteobacteria</taxon>
        <taxon>Burkholderiales</taxon>
        <taxon>Burkholderiaceae</taxon>
        <taxon>Polynucleobacter</taxon>
    </lineage>
</organism>
<accession>A0A191UIJ6</accession>
<sequence length="328" mass="35935">MSQNTQIQDQIPSSGRCLLPQWGLILVEGPDAASFLQNQLTNSVLGLRRTISPQIAETYAATRLVGYCSPKGRLLASAWITLAPVSESSDDRFALFISKDIAASIAKRIAMFVLRSKVKVRDVSDQMTISGYFSANSDITKFEINNSAIGLRLPDVLVNSQSFGRILVAQENVMPTEDHSLINTWNDLEVLSAIPRIVLATQEQFVPQMINFESVAGVDFKKGCYPGQEIVARSQYRGVIKRRLFLAHTDSAADQGAFGPGTELFHSLDPSQPAGMVVLSAPCTQELNRLDLQVECKLEALEQGEIRLGSAQGPVLKIDTLPYPLIEI</sequence>
<dbReference type="InterPro" id="IPR017703">
    <property type="entry name" value="YgfZ/GCV_T_CS"/>
</dbReference>
<evidence type="ECO:0000313" key="1">
    <source>
        <dbReference type="EMBL" id="ANJ00732.1"/>
    </source>
</evidence>
<dbReference type="PANTHER" id="PTHR22602">
    <property type="entry name" value="TRANSFERASE CAF17, MITOCHONDRIAL-RELATED"/>
    <property type="match status" value="1"/>
</dbReference>
<proteinExistence type="predicted"/>
<dbReference type="STRING" id="1743168.A8O14_05190"/>
<dbReference type="GO" id="GO:0016226">
    <property type="term" value="P:iron-sulfur cluster assembly"/>
    <property type="evidence" value="ECO:0007669"/>
    <property type="project" value="TreeGrafter"/>
</dbReference>
<dbReference type="Gene3D" id="2.40.30.160">
    <property type="match status" value="1"/>
</dbReference>
<dbReference type="InterPro" id="IPR045179">
    <property type="entry name" value="YgfZ/GcvT"/>
</dbReference>
<dbReference type="AlphaFoldDB" id="A0A191UIJ6"/>
<evidence type="ECO:0000313" key="2">
    <source>
        <dbReference type="Proteomes" id="UP000078463"/>
    </source>
</evidence>
<dbReference type="KEGG" id="pwu:A8O14_05190"/>
<dbReference type="EMBL" id="CP015922">
    <property type="protein sequence ID" value="ANJ00732.1"/>
    <property type="molecule type" value="Genomic_DNA"/>
</dbReference>
<dbReference type="PANTHER" id="PTHR22602:SF0">
    <property type="entry name" value="TRANSFERASE CAF17, MITOCHONDRIAL-RELATED"/>
    <property type="match status" value="1"/>
</dbReference>
<dbReference type="SUPFAM" id="SSF103025">
    <property type="entry name" value="Folate-binding domain"/>
    <property type="match status" value="1"/>
</dbReference>
<dbReference type="Gene3D" id="3.30.70.1400">
    <property type="entry name" value="Aminomethyltransferase beta-barrel domains"/>
    <property type="match status" value="1"/>
</dbReference>
<gene>
    <name evidence="1" type="ORF">A8O14_05190</name>
</gene>
<reference evidence="2" key="1">
    <citation type="submission" date="2016-05" db="EMBL/GenBank/DDBJ databases">
        <title>Polynucleobacter sp. QLW-P1FAT50C-4 genome.</title>
        <authorList>
            <person name="Hahn M.W."/>
        </authorList>
    </citation>
    <scope>NUCLEOTIDE SEQUENCE [LARGE SCALE GENOMIC DNA]</scope>
    <source>
        <strain evidence="2">QLW-P1FAT50C-4</strain>
    </source>
</reference>
<dbReference type="NCBIfam" id="TIGR03317">
    <property type="entry name" value="ygfZ_signature"/>
    <property type="match status" value="1"/>
</dbReference>